<reference evidence="1" key="1">
    <citation type="submission" date="2019-10" db="EMBL/GenBank/DDBJ databases">
        <authorList>
            <consortium name="DOE Joint Genome Institute"/>
            <person name="Kuo A."/>
            <person name="Miyauchi S."/>
            <person name="Kiss E."/>
            <person name="Drula E."/>
            <person name="Kohler A."/>
            <person name="Sanchez-Garcia M."/>
            <person name="Andreopoulos B."/>
            <person name="Barry K.W."/>
            <person name="Bonito G."/>
            <person name="Buee M."/>
            <person name="Carver A."/>
            <person name="Chen C."/>
            <person name="Cichocki N."/>
            <person name="Clum A."/>
            <person name="Culley D."/>
            <person name="Crous P.W."/>
            <person name="Fauchery L."/>
            <person name="Girlanda M."/>
            <person name="Hayes R."/>
            <person name="Keri Z."/>
            <person name="Labutti K."/>
            <person name="Lipzen A."/>
            <person name="Lombard V."/>
            <person name="Magnuson J."/>
            <person name="Maillard F."/>
            <person name="Morin E."/>
            <person name="Murat C."/>
            <person name="Nolan M."/>
            <person name="Ohm R."/>
            <person name="Pangilinan J."/>
            <person name="Pereira M."/>
            <person name="Perotto S."/>
            <person name="Peter M."/>
            <person name="Riley R."/>
            <person name="Sitrit Y."/>
            <person name="Stielow B."/>
            <person name="Szollosi G."/>
            <person name="Zifcakova L."/>
            <person name="Stursova M."/>
            <person name="Spatafora J.W."/>
            <person name="Tedersoo L."/>
            <person name="Vaario L.-M."/>
            <person name="Yamada A."/>
            <person name="Yan M."/>
            <person name="Wang P."/>
            <person name="Xu J."/>
            <person name="Bruns T."/>
            <person name="Baldrian P."/>
            <person name="Vilgalys R."/>
            <person name="Henrissat B."/>
            <person name="Grigoriev I.V."/>
            <person name="Hibbett D."/>
            <person name="Nagy L.G."/>
            <person name="Martin F.M."/>
        </authorList>
    </citation>
    <scope>NUCLEOTIDE SEQUENCE</scope>
    <source>
        <strain evidence="1">P2</strain>
    </source>
</reference>
<comment type="caution">
    <text evidence="1">The sequence shown here is derived from an EMBL/GenBank/DDBJ whole genome shotgun (WGS) entry which is preliminary data.</text>
</comment>
<accession>A0ACB6ZFD2</accession>
<organism evidence="1 2">
    <name type="scientific">Thelephora ganbajun</name>
    <name type="common">Ganba fungus</name>
    <dbReference type="NCBI Taxonomy" id="370292"/>
    <lineage>
        <taxon>Eukaryota</taxon>
        <taxon>Fungi</taxon>
        <taxon>Dikarya</taxon>
        <taxon>Basidiomycota</taxon>
        <taxon>Agaricomycotina</taxon>
        <taxon>Agaricomycetes</taxon>
        <taxon>Thelephorales</taxon>
        <taxon>Thelephoraceae</taxon>
        <taxon>Thelephora</taxon>
    </lineage>
</organism>
<reference evidence="1" key="2">
    <citation type="journal article" date="2020" name="Nat. Commun.">
        <title>Large-scale genome sequencing of mycorrhizal fungi provides insights into the early evolution of symbiotic traits.</title>
        <authorList>
            <person name="Miyauchi S."/>
            <person name="Kiss E."/>
            <person name="Kuo A."/>
            <person name="Drula E."/>
            <person name="Kohler A."/>
            <person name="Sanchez-Garcia M."/>
            <person name="Morin E."/>
            <person name="Andreopoulos B."/>
            <person name="Barry K.W."/>
            <person name="Bonito G."/>
            <person name="Buee M."/>
            <person name="Carver A."/>
            <person name="Chen C."/>
            <person name="Cichocki N."/>
            <person name="Clum A."/>
            <person name="Culley D."/>
            <person name="Crous P.W."/>
            <person name="Fauchery L."/>
            <person name="Girlanda M."/>
            <person name="Hayes R.D."/>
            <person name="Keri Z."/>
            <person name="LaButti K."/>
            <person name="Lipzen A."/>
            <person name="Lombard V."/>
            <person name="Magnuson J."/>
            <person name="Maillard F."/>
            <person name="Murat C."/>
            <person name="Nolan M."/>
            <person name="Ohm R.A."/>
            <person name="Pangilinan J."/>
            <person name="Pereira M.F."/>
            <person name="Perotto S."/>
            <person name="Peter M."/>
            <person name="Pfister S."/>
            <person name="Riley R."/>
            <person name="Sitrit Y."/>
            <person name="Stielow J.B."/>
            <person name="Szollosi G."/>
            <person name="Zifcakova L."/>
            <person name="Stursova M."/>
            <person name="Spatafora J.W."/>
            <person name="Tedersoo L."/>
            <person name="Vaario L.M."/>
            <person name="Yamada A."/>
            <person name="Yan M."/>
            <person name="Wang P."/>
            <person name="Xu J."/>
            <person name="Bruns T."/>
            <person name="Baldrian P."/>
            <person name="Vilgalys R."/>
            <person name="Dunand C."/>
            <person name="Henrissat B."/>
            <person name="Grigoriev I.V."/>
            <person name="Hibbett D."/>
            <person name="Nagy L.G."/>
            <person name="Martin F.M."/>
        </authorList>
    </citation>
    <scope>NUCLEOTIDE SEQUENCE</scope>
    <source>
        <strain evidence="1">P2</strain>
    </source>
</reference>
<proteinExistence type="predicted"/>
<gene>
    <name evidence="1" type="ORF">BDM02DRAFT_2351326</name>
</gene>
<evidence type="ECO:0000313" key="2">
    <source>
        <dbReference type="Proteomes" id="UP000886501"/>
    </source>
</evidence>
<protein>
    <submittedName>
        <fullName evidence="1">Uncharacterized protein</fullName>
    </submittedName>
</protein>
<evidence type="ECO:0000313" key="1">
    <source>
        <dbReference type="EMBL" id="KAF9648103.1"/>
    </source>
</evidence>
<dbReference type="Proteomes" id="UP000886501">
    <property type="component" value="Unassembled WGS sequence"/>
</dbReference>
<sequence>MEALAELKEKTRESRRSLMATTVLVDASVATRSEWLSVVTDYVGPQLNHIAGKFLDHQVCNTWFLDGLCLPMLHVDFQLRTAFVTYGLPSTRPSPILCKRYFSKLEVLKRDSLETPELVGLGQISNEESETYGTAMLDAFACALEMFDLLDATPSSSSTHILRQIVHVATYPSDNARHPAWNVNPDLDHLSWSNLPQELRKRDIHYSSFLIRPLPQLERFHAAVCPNHETSPPWFEVRPHHKCLLWVPADPMENIMAILNSTTPPIDFSPQEYQQLIEKYLILGQENDRLVNTIRSGSQVDLDHIKQVLQTDFPLYARLQDYFSRLRAGDSKSVDQTSFVPEDPVYGGGRVLSHSVDVNVERDPEMQLASECDPEAMSMFFGTEGSTFTERPPAVPNQGPFGIRFSDFPPRVISQMLSIQTDVAAPSSSWQGSFTWAGFEHASRAKKFMRVPMIGLSATNGKDLRAHTWPQNMILLPSGTKRVNDAALQDWIKRYDPVWCQFVPHHSKGGNDAVMNDLVYRQLVQRLIDHTPSLRGTPKTARVFGTLSYSYPAIHPG</sequence>
<name>A0ACB6ZFD2_THEGA</name>
<keyword evidence="2" id="KW-1185">Reference proteome</keyword>
<dbReference type="EMBL" id="MU118019">
    <property type="protein sequence ID" value="KAF9648103.1"/>
    <property type="molecule type" value="Genomic_DNA"/>
</dbReference>